<evidence type="ECO:0000256" key="4">
    <source>
        <dbReference type="ARBA" id="ARBA00022574"/>
    </source>
</evidence>
<dbReference type="InterPro" id="IPR036322">
    <property type="entry name" value="WD40_repeat_dom_sf"/>
</dbReference>
<sequence>MDSNFRPLILHRTPNPFKISDSESEFWSSFKKPFFVKEFLPITCLHYSPIAPHQLAVTNTNVIQIYDSKDCSLLKSITSIKDTPFGANFREDGKLLIAGDSAGVVHIFELERKSALRKLTGHTQPVQRALFSSDGLSVISCSDDKTVRIWDLASGDQKICLEGHSDYVRSGLVTSTDHNLCVTGSYDHTVRLWDARDTDCCVKLEHGAPVESLLMFPSGSLLLSAGGKTVKVWDIRSNSVIKEFSNHHKTVTQLYLSSDGRRLFTGSLDGLIKVYDVTTYNVIHAISYPAPILCVAFSPAQTQLAVGMSSGLLSVKTKEEPPLPAPRPRPPYRGAYRYFMRGKSIKPTIETVTVSNKAKKNRPKYDIYLKKFKYTQALDAAFDAHGPLRPTIVMSMFKELSRRDGLSIALANRNEDQLLPIIQFIGRNIINPKYCAYLVEICDLLTELYPEMLFKSAMIKTEMDKIKNKISSEVRFHKQVFQTLGVLENILGNSN</sequence>
<dbReference type="Gene3D" id="2.130.10.10">
    <property type="entry name" value="YVTN repeat-like/Quinoprotein amine dehydrogenase"/>
    <property type="match status" value="2"/>
</dbReference>
<proteinExistence type="predicted"/>
<evidence type="ECO:0000256" key="1">
    <source>
        <dbReference type="ARBA" id="ARBA00004604"/>
    </source>
</evidence>
<dbReference type="PROSITE" id="PS00678">
    <property type="entry name" value="WD_REPEATS_1"/>
    <property type="match status" value="1"/>
</dbReference>
<dbReference type="EMBL" id="JAKMXF010000111">
    <property type="protein sequence ID" value="KAI6657596.1"/>
    <property type="molecule type" value="Genomic_DNA"/>
</dbReference>
<keyword evidence="11" id="KW-1185">Reference proteome</keyword>
<comment type="subcellular location">
    <subcellularLocation>
        <location evidence="1">Nucleus</location>
        <location evidence="1">Nucleolus</location>
    </subcellularLocation>
</comment>
<evidence type="ECO:0000256" key="2">
    <source>
        <dbReference type="ARBA" id="ARBA00018260"/>
    </source>
</evidence>
<dbReference type="PANTHER" id="PTHR19924">
    <property type="entry name" value="UTP15 U3 SMALL NUCLEOLAR RNA-ASSOCIATED PROTEIN 15 FAMILY MEMBER"/>
    <property type="match status" value="1"/>
</dbReference>
<keyword evidence="6" id="KW-0539">Nucleus</keyword>
<evidence type="ECO:0000313" key="11">
    <source>
        <dbReference type="Proteomes" id="UP001165289"/>
    </source>
</evidence>
<dbReference type="InterPro" id="IPR019775">
    <property type="entry name" value="WD40_repeat_CS"/>
</dbReference>
<dbReference type="AlphaFoldDB" id="A0AAV7KBB1"/>
<keyword evidence="3" id="KW-0698">rRNA processing</keyword>
<comment type="caution">
    <text evidence="10">The sequence shown here is derived from an EMBL/GenBank/DDBJ whole genome shotgun (WGS) entry which is preliminary data.</text>
</comment>
<dbReference type="Pfam" id="PF09384">
    <property type="entry name" value="UTP15_C"/>
    <property type="match status" value="1"/>
</dbReference>
<dbReference type="InterPro" id="IPR020472">
    <property type="entry name" value="WD40_PAC1"/>
</dbReference>
<dbReference type="CDD" id="cd00200">
    <property type="entry name" value="WD40"/>
    <property type="match status" value="1"/>
</dbReference>
<evidence type="ECO:0000259" key="9">
    <source>
        <dbReference type="Pfam" id="PF09384"/>
    </source>
</evidence>
<evidence type="ECO:0000256" key="7">
    <source>
        <dbReference type="ARBA" id="ARBA00045437"/>
    </source>
</evidence>
<dbReference type="SMART" id="SM00320">
    <property type="entry name" value="WD40"/>
    <property type="match status" value="7"/>
</dbReference>
<feature type="repeat" description="WD" evidence="8">
    <location>
        <begin position="119"/>
        <end position="160"/>
    </location>
</feature>
<evidence type="ECO:0000313" key="10">
    <source>
        <dbReference type="EMBL" id="KAI6657596.1"/>
    </source>
</evidence>
<gene>
    <name evidence="10" type="ORF">LOD99_339</name>
</gene>
<dbReference type="GO" id="GO:0045943">
    <property type="term" value="P:positive regulation of transcription by RNA polymerase I"/>
    <property type="evidence" value="ECO:0007669"/>
    <property type="project" value="TreeGrafter"/>
</dbReference>
<dbReference type="PANTHER" id="PTHR19924:SF26">
    <property type="entry name" value="U3 SMALL NUCLEOLAR RNA-ASSOCIATED PROTEIN 15 HOMOLOG"/>
    <property type="match status" value="1"/>
</dbReference>
<dbReference type="GO" id="GO:0005730">
    <property type="term" value="C:nucleolus"/>
    <property type="evidence" value="ECO:0007669"/>
    <property type="project" value="UniProtKB-SubCell"/>
</dbReference>
<dbReference type="PROSITE" id="PS50294">
    <property type="entry name" value="WD_REPEATS_REGION"/>
    <property type="match status" value="3"/>
</dbReference>
<name>A0AAV7KBB1_9METZ</name>
<dbReference type="Proteomes" id="UP001165289">
    <property type="component" value="Unassembled WGS sequence"/>
</dbReference>
<evidence type="ECO:0000256" key="5">
    <source>
        <dbReference type="ARBA" id="ARBA00022737"/>
    </source>
</evidence>
<keyword evidence="5" id="KW-0677">Repeat</keyword>
<feature type="domain" description="U3 small nucleolar RNA-associated protein 15 C-terminal" evidence="9">
    <location>
        <begin position="347"/>
        <end position="489"/>
    </location>
</feature>
<dbReference type="InterPro" id="IPR001680">
    <property type="entry name" value="WD40_rpt"/>
</dbReference>
<reference evidence="10 11" key="1">
    <citation type="journal article" date="2023" name="BMC Biol.">
        <title>The compact genome of the sponge Oopsacas minuta (Hexactinellida) is lacking key metazoan core genes.</title>
        <authorList>
            <person name="Santini S."/>
            <person name="Schenkelaars Q."/>
            <person name="Jourda C."/>
            <person name="Duchesne M."/>
            <person name="Belahbib H."/>
            <person name="Rocher C."/>
            <person name="Selva M."/>
            <person name="Riesgo A."/>
            <person name="Vervoort M."/>
            <person name="Leys S.P."/>
            <person name="Kodjabachian L."/>
            <person name="Le Bivic A."/>
            <person name="Borchiellini C."/>
            <person name="Claverie J.M."/>
            <person name="Renard E."/>
        </authorList>
    </citation>
    <scope>NUCLEOTIDE SEQUENCE [LARGE SCALE GENOMIC DNA]</scope>
    <source>
        <strain evidence="10">SPO-2</strain>
    </source>
</reference>
<dbReference type="GO" id="GO:0006364">
    <property type="term" value="P:rRNA processing"/>
    <property type="evidence" value="ECO:0007669"/>
    <property type="project" value="UniProtKB-KW"/>
</dbReference>
<comment type="function">
    <text evidence="7">Ribosome biogenesis factor. Involved in nucleolar processing of pre-18S ribosomal RNA. Required for optimal pre-ribosomal RNA transcription by RNA polymerase I. Part of the small subunit (SSU) processome, first precursor of the small eukaryotic ribosomal subunit. During the assembly of the SSU processome in the nucleolus, many ribosome biogenesis factors, an RNA chaperone and ribosomal proteins associate with the nascent pre-rRNA and work in concert to generate RNA folding, modifications, rearrangements and cleavage as well as targeted degradation of pre-ribosomal RNA by the RNA exosome.</text>
</comment>
<keyword evidence="4 8" id="KW-0853">WD repeat</keyword>
<protein>
    <recommendedName>
        <fullName evidence="2">U3 small nucleolar RNA-associated protein 15 homolog</fullName>
    </recommendedName>
</protein>
<dbReference type="InterPro" id="IPR018983">
    <property type="entry name" value="U3_snoRNA-assocProt_15_C"/>
</dbReference>
<feature type="repeat" description="WD" evidence="8">
    <location>
        <begin position="244"/>
        <end position="285"/>
    </location>
</feature>
<accession>A0AAV7KBB1</accession>
<feature type="repeat" description="WD" evidence="8">
    <location>
        <begin position="161"/>
        <end position="194"/>
    </location>
</feature>
<evidence type="ECO:0000256" key="8">
    <source>
        <dbReference type="PROSITE-ProRule" id="PRU00221"/>
    </source>
</evidence>
<evidence type="ECO:0000256" key="6">
    <source>
        <dbReference type="ARBA" id="ARBA00023242"/>
    </source>
</evidence>
<dbReference type="Pfam" id="PF00400">
    <property type="entry name" value="WD40"/>
    <property type="match status" value="4"/>
</dbReference>
<dbReference type="PROSITE" id="PS50082">
    <property type="entry name" value="WD_REPEATS_2"/>
    <property type="match status" value="3"/>
</dbReference>
<evidence type="ECO:0000256" key="3">
    <source>
        <dbReference type="ARBA" id="ARBA00022552"/>
    </source>
</evidence>
<organism evidence="10 11">
    <name type="scientific">Oopsacas minuta</name>
    <dbReference type="NCBI Taxonomy" id="111878"/>
    <lineage>
        <taxon>Eukaryota</taxon>
        <taxon>Metazoa</taxon>
        <taxon>Porifera</taxon>
        <taxon>Hexactinellida</taxon>
        <taxon>Hexasterophora</taxon>
        <taxon>Lyssacinosida</taxon>
        <taxon>Leucopsacidae</taxon>
        <taxon>Oopsacas</taxon>
    </lineage>
</organism>
<dbReference type="InterPro" id="IPR015943">
    <property type="entry name" value="WD40/YVTN_repeat-like_dom_sf"/>
</dbReference>
<dbReference type="SUPFAM" id="SSF50978">
    <property type="entry name" value="WD40 repeat-like"/>
    <property type="match status" value="1"/>
</dbReference>
<dbReference type="PRINTS" id="PR00320">
    <property type="entry name" value="GPROTEINBRPT"/>
</dbReference>